<dbReference type="InterPro" id="IPR001041">
    <property type="entry name" value="2Fe-2S_ferredoxin-type"/>
</dbReference>
<evidence type="ECO:0000313" key="18">
    <source>
        <dbReference type="EMBL" id="CDQ11794.1"/>
    </source>
</evidence>
<dbReference type="RefSeq" id="WP_035195055.1">
    <property type="nucleotide sequence ID" value="NZ_CCCS020000057.1"/>
</dbReference>
<evidence type="ECO:0000256" key="11">
    <source>
        <dbReference type="ARBA" id="ARBA00023075"/>
    </source>
</evidence>
<dbReference type="GO" id="GO:0048038">
    <property type="term" value="F:quinone binding"/>
    <property type="evidence" value="ECO:0007669"/>
    <property type="project" value="UniProtKB-UniRule"/>
</dbReference>
<dbReference type="AlphaFoldDB" id="A0A060UZ89"/>
<accession>A0A060UZ89</accession>
<keyword evidence="3 14" id="KW-0004">4Fe-4S</keyword>
<evidence type="ECO:0000256" key="2">
    <source>
        <dbReference type="ARBA" id="ARBA00005404"/>
    </source>
</evidence>
<dbReference type="Gene3D" id="3.30.200.210">
    <property type="match status" value="1"/>
</dbReference>
<dbReference type="InterPro" id="IPR006656">
    <property type="entry name" value="Mopterin_OxRdtase"/>
</dbReference>
<dbReference type="InterPro" id="IPR054351">
    <property type="entry name" value="NADH_UbQ_OxRdtase_ferredoxin"/>
</dbReference>
<dbReference type="Pfam" id="PF04879">
    <property type="entry name" value="Molybdop_Fe4S4"/>
    <property type="match status" value="1"/>
</dbReference>
<evidence type="ECO:0000313" key="20">
    <source>
        <dbReference type="Proteomes" id="UP000193925"/>
    </source>
</evidence>
<dbReference type="NCBIfam" id="TIGR01973">
    <property type="entry name" value="NuoG"/>
    <property type="match status" value="1"/>
</dbReference>
<dbReference type="Gene3D" id="3.10.20.740">
    <property type="match status" value="1"/>
</dbReference>
<evidence type="ECO:0000256" key="10">
    <source>
        <dbReference type="ARBA" id="ARBA00023027"/>
    </source>
</evidence>
<protein>
    <recommendedName>
        <fullName evidence="14">NADH-quinone oxidoreductase</fullName>
        <ecNumber evidence="14">7.1.1.-</ecNumber>
    </recommendedName>
</protein>
<evidence type="ECO:0000256" key="9">
    <source>
        <dbReference type="ARBA" id="ARBA00023014"/>
    </source>
</evidence>
<evidence type="ECO:0000256" key="6">
    <source>
        <dbReference type="ARBA" id="ARBA00022723"/>
    </source>
</evidence>
<reference evidence="18" key="2">
    <citation type="submission" date="2014-07" db="EMBL/GenBank/DDBJ databases">
        <title>Initial genome analysis of the psychrotolerant acidophile Acidithiobacillus ferrivorans CF27: insights into iron and sulfur oxidation pathways and into biofilm formation.</title>
        <authorList>
            <person name="Talla E."/>
            <person name="Hedrich S."/>
            <person name="Mangenot S."/>
            <person name="Ji B."/>
            <person name="Johnson D.B."/>
            <person name="Barbe V."/>
            <person name="Bonnefoy V."/>
        </authorList>
    </citation>
    <scope>NUCLEOTIDE SEQUENCE [LARGE SCALE GENOMIC DNA]</scope>
    <source>
        <strain evidence="18">CF27</strain>
    </source>
</reference>
<dbReference type="SUPFAM" id="SSF54862">
    <property type="entry name" value="4Fe-4S ferredoxins"/>
    <property type="match status" value="1"/>
</dbReference>
<dbReference type="GO" id="GO:0016020">
    <property type="term" value="C:membrane"/>
    <property type="evidence" value="ECO:0007669"/>
    <property type="project" value="InterPro"/>
</dbReference>
<comment type="similarity">
    <text evidence="2 14">Belongs to the complex I 75 kDa subunit family.</text>
</comment>
<dbReference type="PANTHER" id="PTHR43105">
    <property type="entry name" value="RESPIRATORY NITRATE REDUCTASE"/>
    <property type="match status" value="1"/>
</dbReference>
<dbReference type="GO" id="GO:0051537">
    <property type="term" value="F:2 iron, 2 sulfur cluster binding"/>
    <property type="evidence" value="ECO:0007669"/>
    <property type="project" value="UniProtKB-UniRule"/>
</dbReference>
<comment type="subunit">
    <text evidence="12">Composed of 13 different subunits. Subunits NuoCD, E, F, and G constitute the peripheral sector of the complex.</text>
</comment>
<evidence type="ECO:0000259" key="15">
    <source>
        <dbReference type="PROSITE" id="PS51085"/>
    </source>
</evidence>
<dbReference type="InterPro" id="IPR000283">
    <property type="entry name" value="NADH_UbQ_OxRdtase_75kDa_su_CS"/>
</dbReference>
<proteinExistence type="inferred from homology"/>
<keyword evidence="20" id="KW-1185">Reference proteome</keyword>
<dbReference type="CDD" id="cd00207">
    <property type="entry name" value="fer2"/>
    <property type="match status" value="1"/>
</dbReference>
<dbReference type="GO" id="GO:0008137">
    <property type="term" value="F:NADH dehydrogenase (ubiquinone) activity"/>
    <property type="evidence" value="ECO:0007669"/>
    <property type="project" value="UniProtKB-UniRule"/>
</dbReference>
<dbReference type="InterPro" id="IPR036010">
    <property type="entry name" value="2Fe-2S_ferredoxin-like_sf"/>
</dbReference>
<dbReference type="InterPro" id="IPR019574">
    <property type="entry name" value="NADH_UbQ_OxRdtase_Gsu_4Fe4S-bd"/>
</dbReference>
<dbReference type="SUPFAM" id="SSF54292">
    <property type="entry name" value="2Fe-2S ferredoxin-like"/>
    <property type="match status" value="1"/>
</dbReference>
<dbReference type="InterPro" id="IPR010228">
    <property type="entry name" value="NADH_UbQ_OxRdtase_Gsu"/>
</dbReference>
<dbReference type="PROSITE" id="PS51669">
    <property type="entry name" value="4FE4S_MOW_BIS_MGD"/>
    <property type="match status" value="1"/>
</dbReference>
<dbReference type="PROSITE" id="PS51839">
    <property type="entry name" value="4FE4S_HC3"/>
    <property type="match status" value="1"/>
</dbReference>
<feature type="domain" description="2Fe-2S ferredoxin-type" evidence="15">
    <location>
        <begin position="1"/>
        <end position="83"/>
    </location>
</feature>
<dbReference type="PROSITE" id="PS00642">
    <property type="entry name" value="COMPLEX1_75K_2"/>
    <property type="match status" value="1"/>
</dbReference>
<keyword evidence="5 14" id="KW-0874">Quinone</keyword>
<feature type="domain" description="4Fe-4S His(Cys)3-ligated-type" evidence="17">
    <location>
        <begin position="83"/>
        <end position="122"/>
    </location>
</feature>
<dbReference type="PROSITE" id="PS00641">
    <property type="entry name" value="COMPLEX1_75K_1"/>
    <property type="match status" value="1"/>
</dbReference>
<evidence type="ECO:0000256" key="4">
    <source>
        <dbReference type="ARBA" id="ARBA00022714"/>
    </source>
</evidence>
<comment type="cofactor">
    <cofactor evidence="14">
        <name>[2Fe-2S] cluster</name>
        <dbReference type="ChEBI" id="CHEBI:190135"/>
    </cofactor>
    <text evidence="14">Binds 1 [2Fe-2S] cluster per subunit.</text>
</comment>
<dbReference type="GO" id="GO:0003954">
    <property type="term" value="F:NADH dehydrogenase activity"/>
    <property type="evidence" value="ECO:0007669"/>
    <property type="project" value="TreeGrafter"/>
</dbReference>
<keyword evidence="18" id="KW-0560">Oxidoreductase</keyword>
<dbReference type="InterPro" id="IPR006963">
    <property type="entry name" value="Mopterin_OxRdtase_4Fe-4S_dom"/>
</dbReference>
<name>A0A060UZ89_9PROT</name>
<evidence type="ECO:0000313" key="19">
    <source>
        <dbReference type="EMBL" id="SMH65353.1"/>
    </source>
</evidence>
<organism evidence="18">
    <name type="scientific">Acidithiobacillus ferrivorans</name>
    <dbReference type="NCBI Taxonomy" id="160808"/>
    <lineage>
        <taxon>Bacteria</taxon>
        <taxon>Pseudomonadati</taxon>
        <taxon>Pseudomonadota</taxon>
        <taxon>Acidithiobacillia</taxon>
        <taxon>Acidithiobacillales</taxon>
        <taxon>Acidithiobacillaceae</taxon>
        <taxon>Acidithiobacillus</taxon>
    </lineage>
</organism>
<keyword evidence="6 14" id="KW-0479">Metal-binding</keyword>
<dbReference type="Pfam" id="PF00384">
    <property type="entry name" value="Molybdopterin"/>
    <property type="match status" value="1"/>
</dbReference>
<dbReference type="InterPro" id="IPR050123">
    <property type="entry name" value="Prok_molybdopt-oxidoreductase"/>
</dbReference>
<dbReference type="EMBL" id="CCCS020000057">
    <property type="protein sequence ID" value="CDQ11794.1"/>
    <property type="molecule type" value="Genomic_DNA"/>
</dbReference>
<dbReference type="SUPFAM" id="SSF50692">
    <property type="entry name" value="ADC-like"/>
    <property type="match status" value="1"/>
</dbReference>
<evidence type="ECO:0000256" key="1">
    <source>
        <dbReference type="ARBA" id="ARBA00001966"/>
    </source>
</evidence>
<evidence type="ECO:0000256" key="14">
    <source>
        <dbReference type="RuleBase" id="RU003525"/>
    </source>
</evidence>
<dbReference type="SUPFAM" id="SSF53706">
    <property type="entry name" value="Formate dehydrogenase/DMSO reductase, domains 1-3"/>
    <property type="match status" value="1"/>
</dbReference>
<keyword evidence="10 14" id="KW-0520">NAD</keyword>
<dbReference type="EMBL" id="LT841305">
    <property type="protein sequence ID" value="SMH65353.1"/>
    <property type="molecule type" value="Genomic_DNA"/>
</dbReference>
<reference evidence="19 20" key="3">
    <citation type="submission" date="2017-03" db="EMBL/GenBank/DDBJ databases">
        <authorList>
            <person name="Regsiter A."/>
            <person name="William W."/>
        </authorList>
    </citation>
    <scope>NUCLEOTIDE SEQUENCE [LARGE SCALE GENOMIC DNA]</scope>
    <source>
        <strain evidence="19">PRJEB5721</strain>
    </source>
</reference>
<evidence type="ECO:0000256" key="3">
    <source>
        <dbReference type="ARBA" id="ARBA00022485"/>
    </source>
</evidence>
<reference evidence="18" key="1">
    <citation type="submission" date="2014-03" db="EMBL/GenBank/DDBJ databases">
        <authorList>
            <person name="Genoscope - CEA"/>
        </authorList>
    </citation>
    <scope>NUCLEOTIDE SEQUENCE [LARGE SCALE GENOMIC DNA]</scope>
    <source>
        <strain evidence="18">CF27</strain>
    </source>
</reference>
<dbReference type="Proteomes" id="UP000193925">
    <property type="component" value="Chromosome AFERRI"/>
</dbReference>
<keyword evidence="7 14" id="KW-1278">Translocase</keyword>
<dbReference type="Pfam" id="PF22117">
    <property type="entry name" value="Fer4_Nqo3"/>
    <property type="match status" value="1"/>
</dbReference>
<dbReference type="Pfam" id="PF13510">
    <property type="entry name" value="Fer2_4"/>
    <property type="match status" value="1"/>
</dbReference>
<dbReference type="GO" id="GO:0042773">
    <property type="term" value="P:ATP synthesis coupled electron transport"/>
    <property type="evidence" value="ECO:0007669"/>
    <property type="project" value="InterPro"/>
</dbReference>
<dbReference type="CDD" id="cd02771">
    <property type="entry name" value="MopB_NDH-1_NuoG2-N7"/>
    <property type="match status" value="1"/>
</dbReference>
<dbReference type="SMART" id="SM00929">
    <property type="entry name" value="NADH-G_4Fe-4S_3"/>
    <property type="match status" value="1"/>
</dbReference>
<evidence type="ECO:0000256" key="13">
    <source>
        <dbReference type="ARBA" id="ARBA00047712"/>
    </source>
</evidence>
<keyword evidence="4 14" id="KW-0001">2Fe-2S</keyword>
<dbReference type="Pfam" id="PF10588">
    <property type="entry name" value="NADH-G_4Fe-4S_3"/>
    <property type="match status" value="1"/>
</dbReference>
<dbReference type="CDD" id="cd02788">
    <property type="entry name" value="MopB_CT_NDH-1_NuoG2-N7"/>
    <property type="match status" value="1"/>
</dbReference>
<evidence type="ECO:0000259" key="16">
    <source>
        <dbReference type="PROSITE" id="PS51669"/>
    </source>
</evidence>
<comment type="cofactor">
    <cofactor evidence="1 14">
        <name>[4Fe-4S] cluster</name>
        <dbReference type="ChEBI" id="CHEBI:49883"/>
    </cofactor>
</comment>
<dbReference type="Gene3D" id="3.40.50.740">
    <property type="match status" value="1"/>
</dbReference>
<evidence type="ECO:0000256" key="12">
    <source>
        <dbReference type="ARBA" id="ARBA00026021"/>
    </source>
</evidence>
<sequence>MATIFIDNRPYEVCSGQSLLQQCLTLGMDIPYFCWHPALGAVGACRQCAVKEFRDEKDTQGRVVMSCMTPIKDGMRISVNDPQVREFRAHVIEWLMENHPHDCPICDEGGECHLQDMTVMSGHTYRRYRFKKRTFRNQDLGPCINHEMNRCITCYRCIRFYQDYAGGHDLRAFASKDHVYFGRHTDGTLESEFSGNLVEICPTGVFTDKTLKKHYTRKWDLQTSPSVCVHCGLGCNIIVGERYGKVRRILNRYNGQVNGYFLCDRGRFGYEFVNGDNRLRQPSLGAYERSALATKPQTLAAMADLVRNDRRLIGIGSPRASLEANFALKTLVGADRFYLGTSDTDTHLVAIILDILQRSPAKIASLYDVERADAVFILGEDVSNTAPRLALALRQALRTAFGGLLETLHIAPWLDRAARQASTLEAASPIYIATPNATRLDDIARGLFRAAPDDIARLGFAVAHELSTQAPAVTDLTDEMGSRAAAIAAALRQASHPLIISGIGCASPAVIHAAANVVAALCEIGKDAQLCLTVAEVNSLGLAMIGGHRLSEAFAVVHEDGAPTVIVLENDLYRRASQSSVDAFLKVAGHVIVIDHTANNTTAMADCRLPAATFAEGSGTFVSSEARAQRFFSTVGPSENVQESWRWVRDIAAICGSEPASGWNRLDDVTAACAQTVPLLHSIPEAAPNANFRIVGQKIPREPHRASGRTAIHAQEHISEHRPPTDRDSPFAFSMEGALNPPPAALIPVYWAPRWNSVAATAKFQSEVGGPLRGGDPGVRLIEPAPTAIPIYAVEVPAAFQRRSQEWLVLPLYYVFGSEELSAQAPAVADRSPTPYLCLNPEDAAAFGGAEDCRVGLTINGDVYDLPIQLMNDLPVGIAGLPAGLPGIPTASLPAWGTLARGLPL</sequence>
<dbReference type="InterPro" id="IPR009010">
    <property type="entry name" value="Asp_de-COase-like_dom_sf"/>
</dbReference>
<feature type="domain" description="4Fe-4S Mo/W bis-MGD-type" evidence="16">
    <location>
        <begin position="221"/>
        <end position="277"/>
    </location>
</feature>
<dbReference type="GO" id="GO:0051539">
    <property type="term" value="F:4 iron, 4 sulfur cluster binding"/>
    <property type="evidence" value="ECO:0007669"/>
    <property type="project" value="UniProtKB-KW"/>
</dbReference>
<comment type="function">
    <text evidence="14">NDH-1 shuttles electrons from NADH, via FMN and iron-sulfur (Fe-S) centers, to quinones in the respiratory chain. Couples the redox reaction to proton translocation (for every two electrons transferred, four hydrogen ions are translocated across the cytoplasmic membrane), and thus conserves the redox energy in a proton gradient.</text>
</comment>
<evidence type="ECO:0000256" key="7">
    <source>
        <dbReference type="ARBA" id="ARBA00022967"/>
    </source>
</evidence>
<keyword evidence="9 14" id="KW-0411">Iron-sulfur</keyword>
<keyword evidence="11 18" id="KW-0830">Ubiquinone</keyword>
<dbReference type="FunFam" id="3.10.20.740:FF:000002">
    <property type="entry name" value="NADH-quinone oxidoreductase"/>
    <property type="match status" value="1"/>
</dbReference>
<dbReference type="PROSITE" id="PS00643">
    <property type="entry name" value="COMPLEX1_75K_3"/>
    <property type="match status" value="1"/>
</dbReference>
<keyword evidence="8 14" id="KW-0408">Iron</keyword>
<comment type="catalytic activity">
    <reaction evidence="13 14">
        <text>a quinone + NADH + 5 H(+)(in) = a quinol + NAD(+) + 4 H(+)(out)</text>
        <dbReference type="Rhea" id="RHEA:57888"/>
        <dbReference type="ChEBI" id="CHEBI:15378"/>
        <dbReference type="ChEBI" id="CHEBI:24646"/>
        <dbReference type="ChEBI" id="CHEBI:57540"/>
        <dbReference type="ChEBI" id="CHEBI:57945"/>
        <dbReference type="ChEBI" id="CHEBI:132124"/>
    </reaction>
</comment>
<dbReference type="PANTHER" id="PTHR43105:SF10">
    <property type="entry name" value="NADH-QUINONE OXIDOREDUCTASE SUBUNIT G"/>
    <property type="match status" value="1"/>
</dbReference>
<dbReference type="PROSITE" id="PS51085">
    <property type="entry name" value="2FE2S_FER_2"/>
    <property type="match status" value="1"/>
</dbReference>
<gene>
    <name evidence="18" type="primary">nuoG</name>
    <name evidence="19" type="ORF">AFERRI_20135</name>
    <name evidence="18" type="ORF">AFERRI_600020</name>
</gene>
<evidence type="ECO:0000259" key="17">
    <source>
        <dbReference type="PROSITE" id="PS51839"/>
    </source>
</evidence>
<dbReference type="EC" id="7.1.1.-" evidence="14"/>
<dbReference type="SMART" id="SM00926">
    <property type="entry name" value="Molybdop_Fe4S4"/>
    <property type="match status" value="1"/>
</dbReference>
<dbReference type="GO" id="GO:0046872">
    <property type="term" value="F:metal ion binding"/>
    <property type="evidence" value="ECO:0007669"/>
    <property type="project" value="UniProtKB-UniRule"/>
</dbReference>
<evidence type="ECO:0000256" key="5">
    <source>
        <dbReference type="ARBA" id="ARBA00022719"/>
    </source>
</evidence>
<evidence type="ECO:0000256" key="8">
    <source>
        <dbReference type="ARBA" id="ARBA00023004"/>
    </source>
</evidence>